<dbReference type="PANTHER" id="PTHR47691">
    <property type="entry name" value="REGULATOR-RELATED"/>
    <property type="match status" value="1"/>
</dbReference>
<dbReference type="EMBL" id="CP045809">
    <property type="protein sequence ID" value="QHN34593.1"/>
    <property type="molecule type" value="Genomic_DNA"/>
</dbReference>
<feature type="DNA-binding region" description="OmpR/PhoB-type" evidence="3">
    <location>
        <begin position="8"/>
        <end position="109"/>
    </location>
</feature>
<dbReference type="SUPFAM" id="SSF52540">
    <property type="entry name" value="P-loop containing nucleoside triphosphate hydrolases"/>
    <property type="match status" value="1"/>
</dbReference>
<evidence type="ECO:0000256" key="2">
    <source>
        <dbReference type="ARBA" id="ARBA00023125"/>
    </source>
</evidence>
<dbReference type="InterPro" id="IPR001867">
    <property type="entry name" value="OmpR/PhoB-type_DNA-bd"/>
</dbReference>
<evidence type="ECO:0000313" key="5">
    <source>
        <dbReference type="EMBL" id="QHN34593.1"/>
    </source>
</evidence>
<evidence type="ECO:0000256" key="1">
    <source>
        <dbReference type="ARBA" id="ARBA00005820"/>
    </source>
</evidence>
<comment type="similarity">
    <text evidence="1">Belongs to the AfsR/DnrI/RedD regulatory family.</text>
</comment>
<dbReference type="InterPro" id="IPR011990">
    <property type="entry name" value="TPR-like_helical_dom_sf"/>
</dbReference>
<dbReference type="Pfam" id="PF25872">
    <property type="entry name" value="HTH_77"/>
    <property type="match status" value="1"/>
</dbReference>
<protein>
    <submittedName>
        <fullName evidence="5">AAA domain-containing protein</fullName>
    </submittedName>
</protein>
<accession>A0ABX6IFF5</accession>
<dbReference type="InterPro" id="IPR005158">
    <property type="entry name" value="BTAD"/>
</dbReference>
<dbReference type="SMART" id="SM01043">
    <property type="entry name" value="BTAD"/>
    <property type="match status" value="1"/>
</dbReference>
<sequence length="1100" mass="117121">MSTSQTESSVTTVIGLLGPVGVVRDVTAACAPGAGEPVPVAGVRARRLLASLAMAEGRVRTAERLIDDVWGTDRPGSPAAALHTQISRLRPVLGPARVEAVAGGYRLTGCRTDLSVVAELAASGDPADLAAAQTWWRGVPGDDLGDADVGLASELRSRANALREAVDRGRLAALLAGGDFAEARTVAERLCATDNLDETAHVGMMRALAGQGATAAALAVFDRLRRSLTAELGADPGPEAAAVHAELLAATAVSGAGSAVPPQVIEPTGRGPRSKVVGVIADSSELVGRDHDISAILDLLGRYRLVTLQGPGGVGKTRVSHRVGARLARAGRSVFYVPLAPIRNDDDVVGAIAATLGVGDTEWTPGGRPRRAVADLTARIVDEIRGLGAVLILDNCEQVVARCALLVAELLTAEPDLVVLTTSRSPLLLAAEHIYQLPALGVDVDGASAELFGRRARAIRRSATLDPIQVAGLCARLDGLPLAIELAAARIRTMSVGEITARLDERFGLLRGSDRSAPDRHRTLYAVIDWSWDLLGDDARSALRRLCRFPAGFTADTAAAVLGYGGYRIDDVLEELVNQSLLAVVETVTGTRYRMLETVREFGETTLAADPGLSRVIDVAICCWARSFALSVSAEYEHDFASPALLDRVAAETENLLWVLRRCVASESGRPSDDEVITVVTVFPVLGGLWVIRGLHSEVIAWSAKVVPILPRPPAGLPDELRKCWQATVLVSSIHQMMHHDLRHVARCRMLLRALIHRDKVLTGQTDFLSALALAVRGPALHRLIVSGVRAGTPRVALIARGLRMAVRENTGSLDPALRDGLHMLELTSRYDDVWLSAMPKNAVAGIYGQRGQWERSIGYYHDAIAGLERISATEDSDGSRCYLAAALTALGRFDEAEQVLAPVAGGWTVRGPEPQGHTEVVAAMMMAWAEIRYGRGDRIGAAEAFGRSAALIHRDHPFLSSDPGAVMLLSGSVAGLLLCGETDTARIYLDTLCAGLRSTISGRIWLDLPQGATIALVVGLLLNADARTGDKAPGARLMALGVRLGARQDLPSLHRAVVDAQPNSGLSEDDWASMWTQVVRRSRRQVREEILDFVVHHVS</sequence>
<gene>
    <name evidence="5" type="ORF">GII31_06455</name>
</gene>
<dbReference type="RefSeq" id="WP_260840344.1">
    <property type="nucleotide sequence ID" value="NZ_CP045809.1"/>
</dbReference>
<dbReference type="SUPFAM" id="SSF48452">
    <property type="entry name" value="TPR-like"/>
    <property type="match status" value="2"/>
</dbReference>
<evidence type="ECO:0000313" key="6">
    <source>
        <dbReference type="Proteomes" id="UP001059836"/>
    </source>
</evidence>
<dbReference type="PROSITE" id="PS51755">
    <property type="entry name" value="OMPR_PHOB"/>
    <property type="match status" value="1"/>
</dbReference>
<dbReference type="Pfam" id="PF03704">
    <property type="entry name" value="BTAD"/>
    <property type="match status" value="1"/>
</dbReference>
<keyword evidence="6" id="KW-1185">Reference proteome</keyword>
<dbReference type="SMART" id="SM00862">
    <property type="entry name" value="Trans_reg_C"/>
    <property type="match status" value="1"/>
</dbReference>
<name>A0ABX6IFF5_9ACTN</name>
<dbReference type="Gene3D" id="1.10.10.10">
    <property type="entry name" value="Winged helix-like DNA-binding domain superfamily/Winged helix DNA-binding domain"/>
    <property type="match status" value="1"/>
</dbReference>
<dbReference type="InterPro" id="IPR016032">
    <property type="entry name" value="Sig_transdc_resp-reg_C-effctor"/>
</dbReference>
<reference evidence="5" key="1">
    <citation type="journal article" date="2021" name="Nat. Microbiol.">
        <title>Cocultivation of an ultrasmall environmental parasitic bacterium with lytic ability against bacteria associated with wastewater foams.</title>
        <authorList>
            <person name="Batinovic S."/>
            <person name="Rose J.J.A."/>
            <person name="Ratcliffe J."/>
            <person name="Seviour R.J."/>
            <person name="Petrovski S."/>
        </authorList>
    </citation>
    <scope>NUCLEOTIDE SEQUENCE</scope>
    <source>
        <strain evidence="5">CON9</strain>
    </source>
</reference>
<dbReference type="Pfam" id="PF00486">
    <property type="entry name" value="Trans_reg_C"/>
    <property type="match status" value="1"/>
</dbReference>
<dbReference type="PANTHER" id="PTHR47691:SF3">
    <property type="entry name" value="HTH-TYPE TRANSCRIPTIONAL REGULATOR RV0890C-RELATED"/>
    <property type="match status" value="1"/>
</dbReference>
<keyword evidence="2 3" id="KW-0238">DNA-binding</keyword>
<dbReference type="InterPro" id="IPR027417">
    <property type="entry name" value="P-loop_NTPase"/>
</dbReference>
<evidence type="ECO:0000259" key="4">
    <source>
        <dbReference type="PROSITE" id="PS51755"/>
    </source>
</evidence>
<dbReference type="InterPro" id="IPR058852">
    <property type="entry name" value="HTH_77"/>
</dbReference>
<dbReference type="Gene3D" id="3.40.50.300">
    <property type="entry name" value="P-loop containing nucleotide triphosphate hydrolases"/>
    <property type="match status" value="1"/>
</dbReference>
<proteinExistence type="inferred from homology"/>
<dbReference type="Gene3D" id="1.25.40.10">
    <property type="entry name" value="Tetratricopeptide repeat domain"/>
    <property type="match status" value="2"/>
</dbReference>
<evidence type="ECO:0000256" key="3">
    <source>
        <dbReference type="PROSITE-ProRule" id="PRU01091"/>
    </source>
</evidence>
<dbReference type="Proteomes" id="UP001059836">
    <property type="component" value="Chromosome"/>
</dbReference>
<dbReference type="SUPFAM" id="SSF46894">
    <property type="entry name" value="C-terminal effector domain of the bipartite response regulators"/>
    <property type="match status" value="1"/>
</dbReference>
<organism evidence="5 6">
    <name type="scientific">Gordonia pseudamarae</name>
    <dbReference type="NCBI Taxonomy" id="2831662"/>
    <lineage>
        <taxon>Bacteria</taxon>
        <taxon>Bacillati</taxon>
        <taxon>Actinomycetota</taxon>
        <taxon>Actinomycetes</taxon>
        <taxon>Mycobacteriales</taxon>
        <taxon>Gordoniaceae</taxon>
        <taxon>Gordonia</taxon>
    </lineage>
</organism>
<dbReference type="InterPro" id="IPR036388">
    <property type="entry name" value="WH-like_DNA-bd_sf"/>
</dbReference>
<feature type="domain" description="OmpR/PhoB-type" evidence="4">
    <location>
        <begin position="8"/>
        <end position="109"/>
    </location>
</feature>